<accession>A0A161SA74</accession>
<dbReference type="Gene3D" id="3.30.457.10">
    <property type="entry name" value="Copper amine oxidase-like, N-terminal domain"/>
    <property type="match status" value="1"/>
</dbReference>
<reference evidence="4" key="1">
    <citation type="submission" date="2016-01" db="EMBL/GenBank/DDBJ databases">
        <title>Draft genome of Chromobacterium sp. F49.</title>
        <authorList>
            <person name="Hong K.W."/>
        </authorList>
    </citation>
    <scope>NUCLEOTIDE SEQUENCE [LARGE SCALE GENOMIC DNA]</scope>
    <source>
        <strain evidence="4">M63</strain>
    </source>
</reference>
<comment type="caution">
    <text evidence="3">The sequence shown here is derived from an EMBL/GenBank/DDBJ whole genome shotgun (WGS) entry which is preliminary data.</text>
</comment>
<evidence type="ECO:0000313" key="4">
    <source>
        <dbReference type="Proteomes" id="UP000076563"/>
    </source>
</evidence>
<feature type="domain" description="Copper amine oxidase-like N-terminal" evidence="2">
    <location>
        <begin position="424"/>
        <end position="519"/>
    </location>
</feature>
<dbReference type="STRING" id="1007103.GCA_000213315_04619"/>
<dbReference type="Pfam" id="PF07833">
    <property type="entry name" value="Cu_amine_oxidN1"/>
    <property type="match status" value="1"/>
</dbReference>
<keyword evidence="4" id="KW-1185">Reference proteome</keyword>
<dbReference type="EMBL" id="LQRA01000035">
    <property type="protein sequence ID" value="KZE82514.1"/>
    <property type="molecule type" value="Genomic_DNA"/>
</dbReference>
<protein>
    <recommendedName>
        <fullName evidence="2">Copper amine oxidase-like N-terminal domain-containing protein</fullName>
    </recommendedName>
</protein>
<feature type="chain" id="PRO_5038441388" description="Copper amine oxidase-like N-terminal domain-containing protein" evidence="1">
    <location>
        <begin position="21"/>
        <end position="527"/>
    </location>
</feature>
<evidence type="ECO:0000313" key="3">
    <source>
        <dbReference type="EMBL" id="KZE82514.1"/>
    </source>
</evidence>
<feature type="signal peptide" evidence="1">
    <location>
        <begin position="1"/>
        <end position="20"/>
    </location>
</feature>
<evidence type="ECO:0000256" key="1">
    <source>
        <dbReference type="SAM" id="SignalP"/>
    </source>
</evidence>
<evidence type="ECO:0000259" key="2">
    <source>
        <dbReference type="Pfam" id="PF07833"/>
    </source>
</evidence>
<dbReference type="PROSITE" id="PS51257">
    <property type="entry name" value="PROKAR_LIPOPROTEIN"/>
    <property type="match status" value="1"/>
</dbReference>
<gene>
    <name evidence="3" type="ORF">AV654_08415</name>
</gene>
<sequence>MFKKIGVWVMSAALVFTAGCQPLGGLDMNQAIENELKTNSYEASLSMVLQYDVGDTSALSESEKERVAFWNGFQLNVSSLKVNRKEQTMSAKGSLTAAKLNIPFAVSMDKDAAVLTVEGANKPIVIADWRTNELTGLSHELTMYDDYWFYRLQRFLKEFHLVDQQEVTNKAIGLLAKNLPNAASLAVDKKTETIQGQTVSGHQLRFDVSGEQFASLFRSTFKNVALDDQGLRELAVVIYDKFHPELKELGFAEELFQDRQLGTEAVYTGAKAIALYLTSEMGGAWEQELLSQSKLKVDALVDDSKQIRQWNAEIAMQSPPGVEDGIRGGKLTVRMDRWNINGDVKPDMISAKDAIRYEDLSNEDNLRQVVQPDSAFFKLLKEQLRITEKYLYFYIWSESDLDGVPGAEAEGTEAYPAYPAYGYNAAYISGNSTAYVQGKELGEGLGYKVTWDAGTKTMTIASSQTEIVLQAGSATARVNGTDKSIGAPAVLKKDALYVPVRFVAEQLGAKIKTEGEESLYSIEIYKP</sequence>
<dbReference type="SUPFAM" id="SSF55383">
    <property type="entry name" value="Copper amine oxidase, domain N"/>
    <property type="match status" value="1"/>
</dbReference>
<dbReference type="RefSeq" id="WP_063178314.1">
    <property type="nucleotide sequence ID" value="NZ_LQRA01000035.1"/>
</dbReference>
<name>A0A161SA74_9BACL</name>
<dbReference type="InterPro" id="IPR036582">
    <property type="entry name" value="Mao_N_sf"/>
</dbReference>
<dbReference type="OrthoDB" id="2811497at2"/>
<dbReference type="Proteomes" id="UP000076563">
    <property type="component" value="Unassembled WGS sequence"/>
</dbReference>
<proteinExistence type="predicted"/>
<keyword evidence="1" id="KW-0732">Signal</keyword>
<dbReference type="AlphaFoldDB" id="A0A161SA74"/>
<dbReference type="InterPro" id="IPR012854">
    <property type="entry name" value="Cu_amine_oxidase-like_N"/>
</dbReference>
<organism evidence="3 4">
    <name type="scientific">Paenibacillus elgii</name>
    <dbReference type="NCBI Taxonomy" id="189691"/>
    <lineage>
        <taxon>Bacteria</taxon>
        <taxon>Bacillati</taxon>
        <taxon>Bacillota</taxon>
        <taxon>Bacilli</taxon>
        <taxon>Bacillales</taxon>
        <taxon>Paenibacillaceae</taxon>
        <taxon>Paenibacillus</taxon>
    </lineage>
</organism>
<dbReference type="eggNOG" id="COG3858">
    <property type="taxonomic scope" value="Bacteria"/>
</dbReference>